<gene>
    <name evidence="2" type="ORF">IX39_19825</name>
</gene>
<dbReference type="AlphaFoldDB" id="A0A085YZB6"/>
<dbReference type="Gene3D" id="3.40.710.10">
    <property type="entry name" value="DD-peptidase/beta-lactamase superfamily"/>
    <property type="match status" value="1"/>
</dbReference>
<comment type="caution">
    <text evidence="2">The sequence shown here is derived from an EMBL/GenBank/DDBJ whole genome shotgun (WGS) entry which is preliminary data.</text>
</comment>
<dbReference type="OrthoDB" id="1357763at2"/>
<dbReference type="Proteomes" id="UP000028713">
    <property type="component" value="Unassembled WGS sequence"/>
</dbReference>
<dbReference type="InterPro" id="IPR012338">
    <property type="entry name" value="Beta-lactam/transpept-like"/>
</dbReference>
<evidence type="ECO:0000313" key="2">
    <source>
        <dbReference type="EMBL" id="KFE97529.1"/>
    </source>
</evidence>
<sequence length="383" mass="43505">MKNLLMLTFYIWILPLFAQKTIQIRHLDGKKIDAVILEQRLTRLVDSAKISGLQVVIVNRNKIVYSSSFGFKDVENKQNLNDSTVMYAASLTKPVSAYIFMRLMEKGIFSLDQPIYKYLKKPIAEYPKWRDLADDSAAFNRITLRMLLSHSSGLPVLRQLYDNKVHLIARPGEKFYYSNEGINLLGFIIEEFTGKKLEVIAREEIFGPLQMGHTGMIWEKAFENNFSYAYFKDGSKYGSERRESSRAAGSMSTTANDYARFMINLMQKKGLSGSGYRQMFRPQIMVKSRRGFGPLKDSITNENDSIQLAWGLGVGLFKSPFGRAFFHTGHGEANQNYAVAYPKAGTAVILLSNSENFEKSNAQILKLCIGDAYSPLRWLGHLD</sequence>
<evidence type="ECO:0000313" key="3">
    <source>
        <dbReference type="Proteomes" id="UP000028713"/>
    </source>
</evidence>
<protein>
    <recommendedName>
        <fullName evidence="1">Beta-lactamase-related domain-containing protein</fullName>
    </recommendedName>
</protein>
<dbReference type="RefSeq" id="WP_074958769.1">
    <property type="nucleotide sequence ID" value="NZ_FPAP01000003.1"/>
</dbReference>
<dbReference type="EMBL" id="JPRP01000005">
    <property type="protein sequence ID" value="KFE97529.1"/>
    <property type="molecule type" value="Genomic_DNA"/>
</dbReference>
<accession>A0A085YZB6</accession>
<dbReference type="Pfam" id="PF00144">
    <property type="entry name" value="Beta-lactamase"/>
    <property type="match status" value="1"/>
</dbReference>
<dbReference type="STRING" id="236814.IX39_19825"/>
<proteinExistence type="predicted"/>
<name>A0A085YZB6_9FLAO</name>
<organism evidence="2 3">
    <name type="scientific">Chryseobacterium formosense</name>
    <dbReference type="NCBI Taxonomy" id="236814"/>
    <lineage>
        <taxon>Bacteria</taxon>
        <taxon>Pseudomonadati</taxon>
        <taxon>Bacteroidota</taxon>
        <taxon>Flavobacteriia</taxon>
        <taxon>Flavobacteriales</taxon>
        <taxon>Weeksellaceae</taxon>
        <taxon>Chryseobacterium group</taxon>
        <taxon>Chryseobacterium</taxon>
    </lineage>
</organism>
<dbReference type="SUPFAM" id="SSF56601">
    <property type="entry name" value="beta-lactamase/transpeptidase-like"/>
    <property type="match status" value="1"/>
</dbReference>
<dbReference type="PANTHER" id="PTHR43283">
    <property type="entry name" value="BETA-LACTAMASE-RELATED"/>
    <property type="match status" value="1"/>
</dbReference>
<reference evidence="2 3" key="1">
    <citation type="submission" date="2014-07" db="EMBL/GenBank/DDBJ databases">
        <title>Genome of Chryseobacterium formosense LMG 24722.</title>
        <authorList>
            <person name="Pipes S.E."/>
            <person name="Stropko S.J."/>
            <person name="Newman J.D."/>
        </authorList>
    </citation>
    <scope>NUCLEOTIDE SEQUENCE [LARGE SCALE GENOMIC DNA]</scope>
    <source>
        <strain evidence="2 3">LMG 24722</strain>
    </source>
</reference>
<dbReference type="InterPro" id="IPR050789">
    <property type="entry name" value="Diverse_Enzym_Activities"/>
</dbReference>
<dbReference type="PANTHER" id="PTHR43283:SF18">
    <property type="match status" value="1"/>
</dbReference>
<dbReference type="InterPro" id="IPR001466">
    <property type="entry name" value="Beta-lactam-related"/>
</dbReference>
<keyword evidence="3" id="KW-1185">Reference proteome</keyword>
<evidence type="ECO:0000259" key="1">
    <source>
        <dbReference type="Pfam" id="PF00144"/>
    </source>
</evidence>
<feature type="domain" description="Beta-lactamase-related" evidence="1">
    <location>
        <begin position="38"/>
        <end position="360"/>
    </location>
</feature>
<dbReference type="eggNOG" id="COG1680">
    <property type="taxonomic scope" value="Bacteria"/>
</dbReference>